<dbReference type="Proteomes" id="UP001597052">
    <property type="component" value="Unassembled WGS sequence"/>
</dbReference>
<dbReference type="RefSeq" id="WP_256396113.1">
    <property type="nucleotide sequence ID" value="NZ_JANHDJ010000003.1"/>
</dbReference>
<proteinExistence type="predicted"/>
<reference evidence="1 2" key="1">
    <citation type="journal article" date="2019" name="Int. J. Syst. Evol. Microbiol.">
        <title>The Global Catalogue of Microorganisms (GCM) 10K type strain sequencing project: providing services to taxonomists for standard genome sequencing and annotation.</title>
        <authorList>
            <consortium name="The Broad Institute Genomics Platform"/>
            <consortium name="The Broad Institute Genome Sequencing Center for Infectious Disease"/>
            <person name="Wu L."/>
            <person name="Ma J."/>
        </authorList>
    </citation>
    <scope>NUCLEOTIDE SEQUENCE [LARGE SCALE GENOMIC DNA]</scope>
    <source>
        <strain evidence="1 2">CGMCC 1.10593</strain>
    </source>
</reference>
<evidence type="ECO:0000313" key="2">
    <source>
        <dbReference type="Proteomes" id="UP001597052"/>
    </source>
</evidence>
<evidence type="ECO:0008006" key="3">
    <source>
        <dbReference type="Google" id="ProtNLM"/>
    </source>
</evidence>
<dbReference type="AlphaFoldDB" id="A0ABD6DA62"/>
<keyword evidence="2" id="KW-1185">Reference proteome</keyword>
<dbReference type="EMBL" id="JBHUDM010000003">
    <property type="protein sequence ID" value="MFD1642715.1"/>
    <property type="molecule type" value="Genomic_DNA"/>
</dbReference>
<comment type="caution">
    <text evidence="1">The sequence shown here is derived from an EMBL/GenBank/DDBJ whole genome shotgun (WGS) entry which is preliminary data.</text>
</comment>
<sequence>MRVRPREINDEAALADGLAEYLPRLSDEGSEETVRDVKSALVSE</sequence>
<evidence type="ECO:0000313" key="1">
    <source>
        <dbReference type="EMBL" id="MFD1642715.1"/>
    </source>
</evidence>
<accession>A0ABD6DA62</accession>
<organism evidence="1 2">
    <name type="scientific">Halohasta litorea</name>
    <dbReference type="NCBI Taxonomy" id="869891"/>
    <lineage>
        <taxon>Archaea</taxon>
        <taxon>Methanobacteriati</taxon>
        <taxon>Methanobacteriota</taxon>
        <taxon>Stenosarchaea group</taxon>
        <taxon>Halobacteria</taxon>
        <taxon>Halobacteriales</taxon>
        <taxon>Haloferacaceae</taxon>
        <taxon>Halohasta</taxon>
    </lineage>
</organism>
<name>A0ABD6DA62_9EURY</name>
<protein>
    <recommendedName>
        <fullName evidence="3">GNAT family N-acetyltransferase</fullName>
    </recommendedName>
</protein>
<gene>
    <name evidence="1" type="ORF">ACFSBW_12605</name>
</gene>